<dbReference type="GO" id="GO:0034220">
    <property type="term" value="P:monoatomic ion transmembrane transport"/>
    <property type="evidence" value="ECO:0007669"/>
    <property type="project" value="UniProtKB-KW"/>
</dbReference>
<keyword evidence="3" id="KW-1003">Cell membrane</keyword>
<dbReference type="InterPro" id="IPR051432">
    <property type="entry name" value="KCNMA1_auxiliary"/>
</dbReference>
<dbReference type="SUPFAM" id="SSF52058">
    <property type="entry name" value="L domain-like"/>
    <property type="match status" value="1"/>
</dbReference>
<dbReference type="PRINTS" id="PR00019">
    <property type="entry name" value="LEURICHRPT"/>
</dbReference>
<evidence type="ECO:0000256" key="3">
    <source>
        <dbReference type="ARBA" id="ARBA00022475"/>
    </source>
</evidence>
<evidence type="ECO:0000256" key="11">
    <source>
        <dbReference type="ARBA" id="ARBA00023157"/>
    </source>
</evidence>
<comment type="caution">
    <text evidence="14">The sequence shown here is derived from an EMBL/GenBank/DDBJ whole genome shotgun (WGS) entry which is preliminary data.</text>
</comment>
<evidence type="ECO:0000313" key="15">
    <source>
        <dbReference type="Proteomes" id="UP001107558"/>
    </source>
</evidence>
<dbReference type="SMART" id="SM00364">
    <property type="entry name" value="LRR_BAC"/>
    <property type="match status" value="2"/>
</dbReference>
<sequence length="224" mass="25436">MASRFLIIFAMCFTPALMAPGQRTFTNSANNYEKITHENMPHNVRETFPTLLDITKKLTKLYVSGKQMRITADVFNGASNLEMVDLSNGDIAEIESRAFLGAPKLKKLNLSGNNLKTLPREMFPQNNVLKEIDLSNNKIEKLDRSTFKDLQHLKKLDLRNNNLKELNGLVFADLINLQELDLTGNPIRSIDEEFFASLPSGLAFSFDDHTLDFKSLQLVEQWSL</sequence>
<accession>A0A9J6C7V0</accession>
<feature type="chain" id="PRO_5039906334" evidence="13">
    <location>
        <begin position="19"/>
        <end position="224"/>
    </location>
</feature>
<evidence type="ECO:0000256" key="9">
    <source>
        <dbReference type="ARBA" id="ARBA00023065"/>
    </source>
</evidence>
<dbReference type="InterPro" id="IPR003591">
    <property type="entry name" value="Leu-rich_rpt_typical-subtyp"/>
</dbReference>
<keyword evidence="10" id="KW-0472">Membrane</keyword>
<organism evidence="14 15">
    <name type="scientific">Polypedilum vanderplanki</name>
    <name type="common">Sleeping chironomid midge</name>
    <dbReference type="NCBI Taxonomy" id="319348"/>
    <lineage>
        <taxon>Eukaryota</taxon>
        <taxon>Metazoa</taxon>
        <taxon>Ecdysozoa</taxon>
        <taxon>Arthropoda</taxon>
        <taxon>Hexapoda</taxon>
        <taxon>Insecta</taxon>
        <taxon>Pterygota</taxon>
        <taxon>Neoptera</taxon>
        <taxon>Endopterygota</taxon>
        <taxon>Diptera</taxon>
        <taxon>Nematocera</taxon>
        <taxon>Chironomoidea</taxon>
        <taxon>Chironomidae</taxon>
        <taxon>Chironominae</taxon>
        <taxon>Polypedilum</taxon>
        <taxon>Polypedilum</taxon>
    </lineage>
</organism>
<keyword evidence="6 13" id="KW-0732">Signal</keyword>
<feature type="signal peptide" evidence="13">
    <location>
        <begin position="1"/>
        <end position="18"/>
    </location>
</feature>
<evidence type="ECO:0000256" key="13">
    <source>
        <dbReference type="SAM" id="SignalP"/>
    </source>
</evidence>
<keyword evidence="8" id="KW-1133">Transmembrane helix</keyword>
<evidence type="ECO:0000256" key="10">
    <source>
        <dbReference type="ARBA" id="ARBA00023136"/>
    </source>
</evidence>
<evidence type="ECO:0000256" key="8">
    <source>
        <dbReference type="ARBA" id="ARBA00022989"/>
    </source>
</evidence>
<dbReference type="OrthoDB" id="676979at2759"/>
<evidence type="ECO:0000256" key="7">
    <source>
        <dbReference type="ARBA" id="ARBA00022737"/>
    </source>
</evidence>
<keyword evidence="4" id="KW-0433">Leucine-rich repeat</keyword>
<keyword evidence="12" id="KW-0407">Ion channel</keyword>
<comment type="subcellular location">
    <subcellularLocation>
        <location evidence="1">Cell membrane</location>
        <topology evidence="1">Single-pass membrane protein</topology>
    </subcellularLocation>
</comment>
<keyword evidence="11" id="KW-1015">Disulfide bond</keyword>
<protein>
    <submittedName>
        <fullName evidence="14">Uncharacterized protein</fullName>
    </submittedName>
</protein>
<reference evidence="14" key="1">
    <citation type="submission" date="2021-03" db="EMBL/GenBank/DDBJ databases">
        <title>Chromosome level genome of the anhydrobiotic midge Polypedilum vanderplanki.</title>
        <authorList>
            <person name="Yoshida Y."/>
            <person name="Kikawada T."/>
            <person name="Gusev O."/>
        </authorList>
    </citation>
    <scope>NUCLEOTIDE SEQUENCE</scope>
    <source>
        <strain evidence="14">NIAS01</strain>
        <tissue evidence="14">Whole body or cell culture</tissue>
    </source>
</reference>
<keyword evidence="2" id="KW-0813">Transport</keyword>
<evidence type="ECO:0000313" key="14">
    <source>
        <dbReference type="EMBL" id="KAG5678236.1"/>
    </source>
</evidence>
<dbReference type="Gene3D" id="3.80.10.10">
    <property type="entry name" value="Ribonuclease Inhibitor"/>
    <property type="match status" value="1"/>
</dbReference>
<evidence type="ECO:0000256" key="12">
    <source>
        <dbReference type="ARBA" id="ARBA00023303"/>
    </source>
</evidence>
<evidence type="ECO:0000256" key="4">
    <source>
        <dbReference type="ARBA" id="ARBA00022614"/>
    </source>
</evidence>
<evidence type="ECO:0000256" key="6">
    <source>
        <dbReference type="ARBA" id="ARBA00022729"/>
    </source>
</evidence>
<dbReference type="Pfam" id="PF13855">
    <property type="entry name" value="LRR_8"/>
    <property type="match status" value="2"/>
</dbReference>
<dbReference type="PROSITE" id="PS51450">
    <property type="entry name" value="LRR"/>
    <property type="match status" value="4"/>
</dbReference>
<proteinExistence type="predicted"/>
<dbReference type="Proteomes" id="UP001107558">
    <property type="component" value="Chromosome 2"/>
</dbReference>
<keyword evidence="15" id="KW-1185">Reference proteome</keyword>
<evidence type="ECO:0000256" key="2">
    <source>
        <dbReference type="ARBA" id="ARBA00022448"/>
    </source>
</evidence>
<name>A0A9J6C7V0_POLVA</name>
<dbReference type="GO" id="GO:0005886">
    <property type="term" value="C:plasma membrane"/>
    <property type="evidence" value="ECO:0007669"/>
    <property type="project" value="UniProtKB-SubCell"/>
</dbReference>
<keyword evidence="7" id="KW-0677">Repeat</keyword>
<dbReference type="PANTHER" id="PTHR46473">
    <property type="entry name" value="GH08155P"/>
    <property type="match status" value="1"/>
</dbReference>
<dbReference type="EMBL" id="JADBJN010000002">
    <property type="protein sequence ID" value="KAG5678236.1"/>
    <property type="molecule type" value="Genomic_DNA"/>
</dbReference>
<keyword evidence="9" id="KW-0406">Ion transport</keyword>
<gene>
    <name evidence="14" type="ORF">PVAND_007928</name>
</gene>
<dbReference type="SMART" id="SM00369">
    <property type="entry name" value="LRR_TYP"/>
    <property type="match status" value="5"/>
</dbReference>
<keyword evidence="5" id="KW-0812">Transmembrane</keyword>
<evidence type="ECO:0000256" key="1">
    <source>
        <dbReference type="ARBA" id="ARBA00004162"/>
    </source>
</evidence>
<dbReference type="InterPro" id="IPR032675">
    <property type="entry name" value="LRR_dom_sf"/>
</dbReference>
<dbReference type="InterPro" id="IPR001611">
    <property type="entry name" value="Leu-rich_rpt"/>
</dbReference>
<evidence type="ECO:0000256" key="5">
    <source>
        <dbReference type="ARBA" id="ARBA00022692"/>
    </source>
</evidence>
<dbReference type="PANTHER" id="PTHR46473:SF10">
    <property type="entry name" value="LD45603P-RELATED"/>
    <property type="match status" value="1"/>
</dbReference>
<dbReference type="AlphaFoldDB" id="A0A9J6C7V0"/>